<evidence type="ECO:0000256" key="6">
    <source>
        <dbReference type="SAM" id="MobiDB-lite"/>
    </source>
</evidence>
<evidence type="ECO:0000259" key="7">
    <source>
        <dbReference type="PROSITE" id="PS51230"/>
    </source>
</evidence>
<organism evidence="8 9">
    <name type="scientific">Erythroxylum novogranatense</name>
    <dbReference type="NCBI Taxonomy" id="1862640"/>
    <lineage>
        <taxon>Eukaryota</taxon>
        <taxon>Viridiplantae</taxon>
        <taxon>Streptophyta</taxon>
        <taxon>Embryophyta</taxon>
        <taxon>Tracheophyta</taxon>
        <taxon>Spermatophyta</taxon>
        <taxon>Magnoliopsida</taxon>
        <taxon>eudicotyledons</taxon>
        <taxon>Gunneridae</taxon>
        <taxon>Pentapetalae</taxon>
        <taxon>rosids</taxon>
        <taxon>fabids</taxon>
        <taxon>Malpighiales</taxon>
        <taxon>Erythroxylaceae</taxon>
        <taxon>Erythroxylum</taxon>
    </lineage>
</organism>
<evidence type="ECO:0000313" key="9">
    <source>
        <dbReference type="Proteomes" id="UP001159364"/>
    </source>
</evidence>
<name>A0AAV8SAA9_9ROSI</name>
<keyword evidence="4" id="KW-0206">Cytoskeleton</keyword>
<dbReference type="GO" id="GO:0005874">
    <property type="term" value="C:microtubule"/>
    <property type="evidence" value="ECO:0007669"/>
    <property type="project" value="UniProtKB-KW"/>
</dbReference>
<evidence type="ECO:0000256" key="5">
    <source>
        <dbReference type="PROSITE-ProRule" id="PRU00576"/>
    </source>
</evidence>
<keyword evidence="9" id="KW-1185">Reference proteome</keyword>
<dbReference type="SUPFAM" id="SSF47576">
    <property type="entry name" value="Calponin-homology domain, CH-domain"/>
    <property type="match status" value="1"/>
</dbReference>
<evidence type="ECO:0000256" key="3">
    <source>
        <dbReference type="ARBA" id="ARBA00022701"/>
    </source>
</evidence>
<dbReference type="Gene3D" id="1.20.5.1430">
    <property type="match status" value="1"/>
</dbReference>
<dbReference type="PANTHER" id="PTHR10623">
    <property type="entry name" value="MICROTUBULE-ASSOCIATED PROTEIN RP/EB FAMILY MEMBER"/>
    <property type="match status" value="1"/>
</dbReference>
<feature type="domain" description="EB1 C-terminal" evidence="7">
    <location>
        <begin position="169"/>
        <end position="237"/>
    </location>
</feature>
<dbReference type="InterPro" id="IPR036872">
    <property type="entry name" value="CH_dom_sf"/>
</dbReference>
<dbReference type="InterPro" id="IPR036133">
    <property type="entry name" value="EB1_C_sf"/>
</dbReference>
<dbReference type="SUPFAM" id="SSF140612">
    <property type="entry name" value="EB1 dimerisation domain-like"/>
    <property type="match status" value="1"/>
</dbReference>
<dbReference type="Pfam" id="PF03271">
    <property type="entry name" value="EB1"/>
    <property type="match status" value="1"/>
</dbReference>
<dbReference type="Gene3D" id="1.10.418.10">
    <property type="entry name" value="Calponin-like domain"/>
    <property type="match status" value="1"/>
</dbReference>
<evidence type="ECO:0000313" key="8">
    <source>
        <dbReference type="EMBL" id="KAJ8749152.1"/>
    </source>
</evidence>
<evidence type="ECO:0000256" key="4">
    <source>
        <dbReference type="ARBA" id="ARBA00023212"/>
    </source>
</evidence>
<dbReference type="GO" id="GO:0008017">
    <property type="term" value="F:microtubule binding"/>
    <property type="evidence" value="ECO:0007669"/>
    <property type="project" value="InterPro"/>
</dbReference>
<dbReference type="PROSITE" id="PS51230">
    <property type="entry name" value="EB1_C"/>
    <property type="match status" value="1"/>
</dbReference>
<accession>A0AAV8SAA9</accession>
<keyword evidence="3 5" id="KW-0493">Microtubule</keyword>
<comment type="caution">
    <text evidence="8">The sequence shown here is derived from an EMBL/GenBank/DDBJ whole genome shotgun (WGS) entry which is preliminary data.</text>
</comment>
<dbReference type="InterPro" id="IPR004953">
    <property type="entry name" value="EB1_C"/>
</dbReference>
<evidence type="ECO:0000256" key="1">
    <source>
        <dbReference type="ARBA" id="ARBA00004245"/>
    </source>
</evidence>
<dbReference type="Proteomes" id="UP001159364">
    <property type="component" value="Linkage Group LG12"/>
</dbReference>
<dbReference type="EMBL" id="JAIWQS010000012">
    <property type="protein sequence ID" value="KAJ8749152.1"/>
    <property type="molecule type" value="Genomic_DNA"/>
</dbReference>
<dbReference type="InterPro" id="IPR027328">
    <property type="entry name" value="MAPRE"/>
</dbReference>
<sequence>MDAAYFVRRSEILSWINSTLQLNLSKVKEVFLSFEAKFYCGEIQVCSGAVHCQLMETINLGVVPMHKVNFDTKSEYETIENYKVLQEVNKLIKGRPLDNLEFIQWMKRYFDTVNGDFVKQFLTCIPSFPRDACKGGKEVSKKCPPSQCSTKGSTDPSKALSSHNAQRNEVSSVKPSNQYVKPSKPPSPISTYDNQKERGFYFVKLRDIEILLCDLILFKVVGAIKRILCATDDDASVVTEAKAIVSLQQKEAEFSSSVVEEDSCHSLKIMLKFKYFV</sequence>
<protein>
    <recommendedName>
        <fullName evidence="7">EB1 C-terminal domain-containing protein</fullName>
    </recommendedName>
</protein>
<feature type="compositionally biased region" description="Polar residues" evidence="6">
    <location>
        <begin position="146"/>
        <end position="180"/>
    </location>
</feature>
<gene>
    <name evidence="8" type="ORF">K2173_018621</name>
</gene>
<feature type="region of interest" description="Disordered" evidence="6">
    <location>
        <begin position="135"/>
        <end position="190"/>
    </location>
</feature>
<evidence type="ECO:0000256" key="2">
    <source>
        <dbReference type="ARBA" id="ARBA00022490"/>
    </source>
</evidence>
<comment type="subcellular location">
    <subcellularLocation>
        <location evidence="1">Cytoplasm</location>
        <location evidence="1">Cytoskeleton</location>
    </subcellularLocation>
</comment>
<reference evidence="8 9" key="1">
    <citation type="submission" date="2021-09" db="EMBL/GenBank/DDBJ databases">
        <title>Genomic insights and catalytic innovation underlie evolution of tropane alkaloids biosynthesis.</title>
        <authorList>
            <person name="Wang Y.-J."/>
            <person name="Tian T."/>
            <person name="Huang J.-P."/>
            <person name="Huang S.-X."/>
        </authorList>
    </citation>
    <scope>NUCLEOTIDE SEQUENCE [LARGE SCALE GENOMIC DNA]</scope>
    <source>
        <strain evidence="8">KIB-2018</strain>
        <tissue evidence="8">Leaf</tissue>
    </source>
</reference>
<dbReference type="AlphaFoldDB" id="A0AAV8SAA9"/>
<proteinExistence type="predicted"/>
<keyword evidence="2" id="KW-0963">Cytoplasm</keyword>